<evidence type="ECO:0000256" key="4">
    <source>
        <dbReference type="SAM" id="MobiDB-lite"/>
    </source>
</evidence>
<dbReference type="InterPro" id="IPR050319">
    <property type="entry name" value="ABC_transp_ATP-bind"/>
</dbReference>
<dbReference type="CDD" id="cd03257">
    <property type="entry name" value="ABC_NikE_OppD_transporters"/>
    <property type="match status" value="1"/>
</dbReference>
<evidence type="ECO:0000256" key="1">
    <source>
        <dbReference type="ARBA" id="ARBA00022448"/>
    </source>
</evidence>
<dbReference type="GO" id="GO:0015833">
    <property type="term" value="P:peptide transport"/>
    <property type="evidence" value="ECO:0007669"/>
    <property type="project" value="InterPro"/>
</dbReference>
<dbReference type="Proteomes" id="UP000676325">
    <property type="component" value="Unassembled WGS sequence"/>
</dbReference>
<dbReference type="PROSITE" id="PS50893">
    <property type="entry name" value="ABC_TRANSPORTER_2"/>
    <property type="match status" value="1"/>
</dbReference>
<evidence type="ECO:0000256" key="2">
    <source>
        <dbReference type="ARBA" id="ARBA00022741"/>
    </source>
</evidence>
<feature type="region of interest" description="Disordered" evidence="4">
    <location>
        <begin position="274"/>
        <end position="295"/>
    </location>
</feature>
<proteinExistence type="predicted"/>
<accession>A0A941IIC3</accession>
<keyword evidence="1" id="KW-0813">Transport</keyword>
<feature type="domain" description="ABC transporter" evidence="5">
    <location>
        <begin position="20"/>
        <end position="269"/>
    </location>
</feature>
<name>A0A941IIC3_9ACTN</name>
<gene>
    <name evidence="6" type="ORF">KDK95_06775</name>
</gene>
<dbReference type="PANTHER" id="PTHR43776">
    <property type="entry name" value="TRANSPORT ATP-BINDING PROTEIN"/>
    <property type="match status" value="1"/>
</dbReference>
<evidence type="ECO:0000259" key="5">
    <source>
        <dbReference type="PROSITE" id="PS50893"/>
    </source>
</evidence>
<dbReference type="InterPro" id="IPR027417">
    <property type="entry name" value="P-loop_NTPase"/>
</dbReference>
<dbReference type="GO" id="GO:0005524">
    <property type="term" value="F:ATP binding"/>
    <property type="evidence" value="ECO:0007669"/>
    <property type="project" value="UniProtKB-KW"/>
</dbReference>
<protein>
    <submittedName>
        <fullName evidence="6">ABC transporter ATP-binding protein</fullName>
    </submittedName>
</protein>
<evidence type="ECO:0000256" key="3">
    <source>
        <dbReference type="ARBA" id="ARBA00022840"/>
    </source>
</evidence>
<dbReference type="Pfam" id="PF00005">
    <property type="entry name" value="ABC_tran"/>
    <property type="match status" value="1"/>
</dbReference>
<dbReference type="Gene3D" id="3.40.50.300">
    <property type="entry name" value="P-loop containing nucleotide triphosphate hydrolases"/>
    <property type="match status" value="1"/>
</dbReference>
<dbReference type="InterPro" id="IPR003439">
    <property type="entry name" value="ABC_transporter-like_ATP-bd"/>
</dbReference>
<dbReference type="PANTHER" id="PTHR43776:SF8">
    <property type="entry name" value="ABC TRANSPORTER, ATP-BINDING PROTEIN"/>
    <property type="match status" value="1"/>
</dbReference>
<dbReference type="Pfam" id="PF08352">
    <property type="entry name" value="oligo_HPY"/>
    <property type="match status" value="1"/>
</dbReference>
<evidence type="ECO:0000313" key="6">
    <source>
        <dbReference type="EMBL" id="MBR7826003.1"/>
    </source>
</evidence>
<comment type="caution">
    <text evidence="6">The sequence shown here is derived from an EMBL/GenBank/DDBJ whole genome shotgun (WGS) entry which is preliminary data.</text>
</comment>
<reference evidence="6" key="1">
    <citation type="submission" date="2021-04" db="EMBL/GenBank/DDBJ databases">
        <title>Genome based classification of Actinospica acidithermotolerans sp. nov., an actinobacterium isolated from an Indonesian hot spring.</title>
        <authorList>
            <person name="Kusuma A.B."/>
            <person name="Putra K.E."/>
            <person name="Nafisah S."/>
            <person name="Loh J."/>
            <person name="Nouioui I."/>
            <person name="Goodfellow M."/>
        </authorList>
    </citation>
    <scope>NUCLEOTIDE SEQUENCE</scope>
    <source>
        <strain evidence="6">MGRD01-02</strain>
    </source>
</reference>
<dbReference type="RefSeq" id="WP_212517150.1">
    <property type="nucleotide sequence ID" value="NZ_JAGSOH010000011.1"/>
</dbReference>
<dbReference type="GO" id="GO:0055085">
    <property type="term" value="P:transmembrane transport"/>
    <property type="evidence" value="ECO:0007669"/>
    <property type="project" value="UniProtKB-ARBA"/>
</dbReference>
<dbReference type="GO" id="GO:0016887">
    <property type="term" value="F:ATP hydrolysis activity"/>
    <property type="evidence" value="ECO:0007669"/>
    <property type="project" value="InterPro"/>
</dbReference>
<keyword evidence="2" id="KW-0547">Nucleotide-binding</keyword>
<keyword evidence="3 6" id="KW-0067">ATP-binding</keyword>
<evidence type="ECO:0000313" key="7">
    <source>
        <dbReference type="Proteomes" id="UP000676325"/>
    </source>
</evidence>
<organism evidence="6 7">
    <name type="scientific">Actinospica acidithermotolerans</name>
    <dbReference type="NCBI Taxonomy" id="2828514"/>
    <lineage>
        <taxon>Bacteria</taxon>
        <taxon>Bacillati</taxon>
        <taxon>Actinomycetota</taxon>
        <taxon>Actinomycetes</taxon>
        <taxon>Catenulisporales</taxon>
        <taxon>Actinospicaceae</taxon>
        <taxon>Actinospica</taxon>
    </lineage>
</organism>
<dbReference type="InterPro" id="IPR013563">
    <property type="entry name" value="Oligopep_ABC_C"/>
</dbReference>
<keyword evidence="7" id="KW-1185">Reference proteome</keyword>
<dbReference type="PROSITE" id="PS00211">
    <property type="entry name" value="ABC_TRANSPORTER_1"/>
    <property type="match status" value="1"/>
</dbReference>
<dbReference type="NCBIfam" id="TIGR01727">
    <property type="entry name" value="oligo_HPY"/>
    <property type="match status" value="1"/>
</dbReference>
<dbReference type="InterPro" id="IPR017871">
    <property type="entry name" value="ABC_transporter-like_CS"/>
</dbReference>
<dbReference type="EMBL" id="JAGSOH010000011">
    <property type="protein sequence ID" value="MBR7826003.1"/>
    <property type="molecule type" value="Genomic_DNA"/>
</dbReference>
<dbReference type="AlphaFoldDB" id="A0A941IIC3"/>
<sequence>MTETSTAVVHGPKREGVPALEARRLTKHFPLTSLGERGRVVHAVEDVSLALPEKTVTAVVGESGSGKSTLARLLTGLIKPTSGELLLDGSPVGTSARERRAYTSDVHLVLQDPFSSLNAAHSVKYHIERPLKLHTKLRGAELEAKTVELLERVSLHPGTDFAAKFPHELSGGQRQRVAIARGLAVGPRVLLADEPVSMLDVSIRLGVLNLFDELRENENLAILYVTHDIASARYLADTIVVMYAGEVVESGPATQITDSPQHPYTQLLLSAAPDPSRGQAPVLRGKGSPPSLVTPPTGCRFHPRCPFAMPVCEERTPPPLPAGADQVAACWLLAPPTAEAASAG</sequence>
<dbReference type="InterPro" id="IPR003593">
    <property type="entry name" value="AAA+_ATPase"/>
</dbReference>
<dbReference type="SMART" id="SM00382">
    <property type="entry name" value="AAA"/>
    <property type="match status" value="1"/>
</dbReference>
<dbReference type="SUPFAM" id="SSF52540">
    <property type="entry name" value="P-loop containing nucleoside triphosphate hydrolases"/>
    <property type="match status" value="1"/>
</dbReference>